<dbReference type="SUPFAM" id="SSF51735">
    <property type="entry name" value="NAD(P)-binding Rossmann-fold domains"/>
    <property type="match status" value="1"/>
</dbReference>
<evidence type="ECO:0000313" key="5">
    <source>
        <dbReference type="Proteomes" id="UP000645217"/>
    </source>
</evidence>
<dbReference type="Pfam" id="PF13602">
    <property type="entry name" value="ADH_zinc_N_2"/>
    <property type="match status" value="1"/>
</dbReference>
<dbReference type="InterPro" id="IPR013154">
    <property type="entry name" value="ADH-like_N"/>
</dbReference>
<dbReference type="GO" id="GO:0016491">
    <property type="term" value="F:oxidoreductase activity"/>
    <property type="evidence" value="ECO:0007669"/>
    <property type="project" value="UniProtKB-KW"/>
</dbReference>
<dbReference type="NCBIfam" id="TIGR02817">
    <property type="entry name" value="adh_fam_1"/>
    <property type="match status" value="1"/>
</dbReference>
<dbReference type="EMBL" id="BMNT01000005">
    <property type="protein sequence ID" value="GGK71319.1"/>
    <property type="molecule type" value="Genomic_DNA"/>
</dbReference>
<evidence type="ECO:0000313" key="4">
    <source>
        <dbReference type="EMBL" id="GGK71319.1"/>
    </source>
</evidence>
<dbReference type="Pfam" id="PF08240">
    <property type="entry name" value="ADH_N"/>
    <property type="match status" value="1"/>
</dbReference>
<evidence type="ECO:0000256" key="1">
    <source>
        <dbReference type="ARBA" id="ARBA00022857"/>
    </source>
</evidence>
<proteinExistence type="inferred from homology"/>
<keyword evidence="2" id="KW-0862">Zinc</keyword>
<dbReference type="AlphaFoldDB" id="A0A917VEN3"/>
<dbReference type="SUPFAM" id="SSF50129">
    <property type="entry name" value="GroES-like"/>
    <property type="match status" value="1"/>
</dbReference>
<dbReference type="Proteomes" id="UP000645217">
    <property type="component" value="Unassembled WGS sequence"/>
</dbReference>
<dbReference type="PANTHER" id="PTHR44154:SF1">
    <property type="entry name" value="QUINONE OXIDOREDUCTASE"/>
    <property type="match status" value="1"/>
</dbReference>
<dbReference type="InterPro" id="IPR014182">
    <property type="entry name" value="ADH_Zn_typ-1"/>
</dbReference>
<keyword evidence="2" id="KW-0479">Metal-binding</keyword>
<dbReference type="PANTHER" id="PTHR44154">
    <property type="entry name" value="QUINONE OXIDOREDUCTASE"/>
    <property type="match status" value="1"/>
</dbReference>
<dbReference type="GO" id="GO:0008270">
    <property type="term" value="F:zinc ion binding"/>
    <property type="evidence" value="ECO:0007669"/>
    <property type="project" value="InterPro"/>
</dbReference>
<reference evidence="4" key="2">
    <citation type="submission" date="2020-09" db="EMBL/GenBank/DDBJ databases">
        <authorList>
            <person name="Sun Q."/>
            <person name="Ohkuma M."/>
        </authorList>
    </citation>
    <scope>NUCLEOTIDE SEQUENCE</scope>
    <source>
        <strain evidence="4">JCM 13064</strain>
    </source>
</reference>
<dbReference type="InterPro" id="IPR020843">
    <property type="entry name" value="ER"/>
</dbReference>
<feature type="domain" description="Enoyl reductase (ER)" evidence="3">
    <location>
        <begin position="26"/>
        <end position="338"/>
    </location>
</feature>
<sequence>MPNVEGMTETMRAVAYRKSLPVSDPAALEDVELPVPEPGPRDLLVRVEAVSVNPVDTKVRKGDDPGGTPKVLGWDAAGVVTAVGPEVTLFEVGDEVYYAGSITRPGANSRYHAVDERIAGHKPRTLGFAEAAALPLTTITAWETLFDRFRLDPGSTGTLLVLGAAGGVGSMVVQLARALTGLTVIGTASRPESQEWVRKMGAHEVADHHDLVASVRAVAPQGVDYVFSPKTDGQIEAYAELLRPGGQITAIDEPEGLELLPLKAKSIAFHWELMFTRPIFQTDDMIAQHDLLEKVAELIDAGTLRTTLTTELSPIEAATLRKAHEILESGRTIGKVVLTGF</sequence>
<dbReference type="InterPro" id="IPR051603">
    <property type="entry name" value="Zinc-ADH_QOR/CCCR"/>
</dbReference>
<keyword evidence="1" id="KW-0521">NADP</keyword>
<name>A0A917VEN3_9ACTN</name>
<comment type="similarity">
    <text evidence="2">Belongs to the zinc-containing alcohol dehydrogenase family. Quinone oxidoreductase subfamily.</text>
</comment>
<keyword evidence="5" id="KW-1185">Reference proteome</keyword>
<dbReference type="InterPro" id="IPR011032">
    <property type="entry name" value="GroES-like_sf"/>
</dbReference>
<organism evidence="4 5">
    <name type="scientific">Sphaerisporangium melleum</name>
    <dbReference type="NCBI Taxonomy" id="321316"/>
    <lineage>
        <taxon>Bacteria</taxon>
        <taxon>Bacillati</taxon>
        <taxon>Actinomycetota</taxon>
        <taxon>Actinomycetes</taxon>
        <taxon>Streptosporangiales</taxon>
        <taxon>Streptosporangiaceae</taxon>
        <taxon>Sphaerisporangium</taxon>
    </lineage>
</organism>
<dbReference type="CDD" id="cd08252">
    <property type="entry name" value="AL_MDR"/>
    <property type="match status" value="1"/>
</dbReference>
<keyword evidence="2" id="KW-0560">Oxidoreductase</keyword>
<evidence type="ECO:0000256" key="2">
    <source>
        <dbReference type="RuleBase" id="RU364000"/>
    </source>
</evidence>
<dbReference type="SMART" id="SM00829">
    <property type="entry name" value="PKS_ER"/>
    <property type="match status" value="1"/>
</dbReference>
<reference evidence="4" key="1">
    <citation type="journal article" date="2014" name="Int. J. Syst. Evol. Microbiol.">
        <title>Complete genome sequence of Corynebacterium casei LMG S-19264T (=DSM 44701T), isolated from a smear-ripened cheese.</title>
        <authorList>
            <consortium name="US DOE Joint Genome Institute (JGI-PGF)"/>
            <person name="Walter F."/>
            <person name="Albersmeier A."/>
            <person name="Kalinowski J."/>
            <person name="Ruckert C."/>
        </authorList>
    </citation>
    <scope>NUCLEOTIDE SEQUENCE</scope>
    <source>
        <strain evidence="4">JCM 13064</strain>
    </source>
</reference>
<protein>
    <recommendedName>
        <fullName evidence="2">Zinc-type alcohol dehydrogenase-like protein</fullName>
    </recommendedName>
</protein>
<dbReference type="InterPro" id="IPR036291">
    <property type="entry name" value="NAD(P)-bd_dom_sf"/>
</dbReference>
<gene>
    <name evidence="4" type="ORF">GCM10007964_12690</name>
</gene>
<accession>A0A917VEN3</accession>
<dbReference type="Gene3D" id="3.90.180.10">
    <property type="entry name" value="Medium-chain alcohol dehydrogenases, catalytic domain"/>
    <property type="match status" value="1"/>
</dbReference>
<comment type="caution">
    <text evidence="4">The sequence shown here is derived from an EMBL/GenBank/DDBJ whole genome shotgun (WGS) entry which is preliminary data.</text>
</comment>
<dbReference type="Gene3D" id="3.40.50.720">
    <property type="entry name" value="NAD(P)-binding Rossmann-like Domain"/>
    <property type="match status" value="1"/>
</dbReference>
<evidence type="ECO:0000259" key="3">
    <source>
        <dbReference type="SMART" id="SM00829"/>
    </source>
</evidence>